<proteinExistence type="predicted"/>
<reference evidence="1 2" key="1">
    <citation type="journal article" date="2013" name="Genome Announc.">
        <title>Draft Genome Sequence of Arthrobacter gangotriensis Strain Lz1yT, Isolated from a Penguin Rookery Soil Sample Collected in Antarctica, near the Indian Station Dakshin Gangotri.</title>
        <authorList>
            <person name="Shivaji S."/>
            <person name="Ara S."/>
            <person name="Bandi S."/>
            <person name="Singh A."/>
            <person name="Kumar Pinnaka A."/>
        </authorList>
    </citation>
    <scope>NUCLEOTIDE SEQUENCE [LARGE SCALE GENOMIC DNA]</scope>
    <source>
        <strain evidence="1 2">Lz1y</strain>
    </source>
</reference>
<protein>
    <submittedName>
        <fullName evidence="1">Uncharacterized protein</fullName>
    </submittedName>
</protein>
<dbReference type="Proteomes" id="UP000012015">
    <property type="component" value="Unassembled WGS sequence"/>
</dbReference>
<organism evidence="1 2">
    <name type="scientific">Paeniglutamicibacter gangotriensis Lz1y</name>
    <dbReference type="NCBI Taxonomy" id="1276920"/>
    <lineage>
        <taxon>Bacteria</taxon>
        <taxon>Bacillati</taxon>
        <taxon>Actinomycetota</taxon>
        <taxon>Actinomycetes</taxon>
        <taxon>Micrococcales</taxon>
        <taxon>Micrococcaceae</taxon>
        <taxon>Paeniglutamicibacter</taxon>
    </lineage>
</organism>
<comment type="caution">
    <text evidence="1">The sequence shown here is derived from an EMBL/GenBank/DDBJ whole genome shotgun (WGS) entry which is preliminary data.</text>
</comment>
<evidence type="ECO:0000313" key="1">
    <source>
        <dbReference type="EMBL" id="EMQ97700.1"/>
    </source>
</evidence>
<name>M7MRY4_9MICC</name>
<sequence length="133" mass="15302">MIPVIKKLFPVVLYESWSEDPEDEEYLCERIFSKDPFGAKGTTWGTVYDLTVRETTLGVFSEDIGNIFYVRACSPDFVDSDDRFKGKWRVETDSFNDAEIRRKIVDYVEGVRGVFLLKAPVEALASTLWSEEL</sequence>
<evidence type="ECO:0000313" key="2">
    <source>
        <dbReference type="Proteomes" id="UP000012015"/>
    </source>
</evidence>
<dbReference type="PATRIC" id="fig|1276920.7.peg.3085"/>
<dbReference type="EMBL" id="AOCK01000009">
    <property type="protein sequence ID" value="EMQ97700.1"/>
    <property type="molecule type" value="Genomic_DNA"/>
</dbReference>
<keyword evidence="2" id="KW-1185">Reference proteome</keyword>
<gene>
    <name evidence="1" type="ORF">ADIAG_03080</name>
</gene>
<dbReference type="AlphaFoldDB" id="M7MRY4"/>
<dbReference type="STRING" id="1276920.ADIAG_03080"/>
<accession>M7MRY4</accession>